<gene>
    <name evidence="1" type="ORF">B0I36DRAFT_354949</name>
</gene>
<proteinExistence type="predicted"/>
<organism evidence="1 2">
    <name type="scientific">Microdochium trichocladiopsis</name>
    <dbReference type="NCBI Taxonomy" id="1682393"/>
    <lineage>
        <taxon>Eukaryota</taxon>
        <taxon>Fungi</taxon>
        <taxon>Dikarya</taxon>
        <taxon>Ascomycota</taxon>
        <taxon>Pezizomycotina</taxon>
        <taxon>Sordariomycetes</taxon>
        <taxon>Xylariomycetidae</taxon>
        <taxon>Xylariales</taxon>
        <taxon>Microdochiaceae</taxon>
        <taxon>Microdochium</taxon>
    </lineage>
</organism>
<reference evidence="1" key="1">
    <citation type="journal article" date="2021" name="Nat. Commun.">
        <title>Genetic determinants of endophytism in the Arabidopsis root mycobiome.</title>
        <authorList>
            <person name="Mesny F."/>
            <person name="Miyauchi S."/>
            <person name="Thiergart T."/>
            <person name="Pickel B."/>
            <person name="Atanasova L."/>
            <person name="Karlsson M."/>
            <person name="Huettel B."/>
            <person name="Barry K.W."/>
            <person name="Haridas S."/>
            <person name="Chen C."/>
            <person name="Bauer D."/>
            <person name="Andreopoulos W."/>
            <person name="Pangilinan J."/>
            <person name="LaButti K."/>
            <person name="Riley R."/>
            <person name="Lipzen A."/>
            <person name="Clum A."/>
            <person name="Drula E."/>
            <person name="Henrissat B."/>
            <person name="Kohler A."/>
            <person name="Grigoriev I.V."/>
            <person name="Martin F.M."/>
            <person name="Hacquard S."/>
        </authorList>
    </citation>
    <scope>NUCLEOTIDE SEQUENCE</scope>
    <source>
        <strain evidence="1">MPI-CAGE-CH-0230</strain>
    </source>
</reference>
<protein>
    <submittedName>
        <fullName evidence="1">Uncharacterized protein</fullName>
    </submittedName>
</protein>
<accession>A0A9P8XSS9</accession>
<name>A0A9P8XSS9_9PEZI</name>
<dbReference type="GeneID" id="70186918"/>
<dbReference type="EMBL" id="JAGTJQ010000012">
    <property type="protein sequence ID" value="KAH7016080.1"/>
    <property type="molecule type" value="Genomic_DNA"/>
</dbReference>
<dbReference type="Proteomes" id="UP000756346">
    <property type="component" value="Unassembled WGS sequence"/>
</dbReference>
<evidence type="ECO:0000313" key="1">
    <source>
        <dbReference type="EMBL" id="KAH7016080.1"/>
    </source>
</evidence>
<dbReference type="AlphaFoldDB" id="A0A9P8XSS9"/>
<evidence type="ECO:0000313" key="2">
    <source>
        <dbReference type="Proteomes" id="UP000756346"/>
    </source>
</evidence>
<comment type="caution">
    <text evidence="1">The sequence shown here is derived from an EMBL/GenBank/DDBJ whole genome shotgun (WGS) entry which is preliminary data.</text>
</comment>
<keyword evidence="2" id="KW-1185">Reference proteome</keyword>
<dbReference type="RefSeq" id="XP_046005704.1">
    <property type="nucleotide sequence ID" value="XM_046157372.1"/>
</dbReference>
<sequence length="119" mass="13286">MSNKSLPIEVRDLCARLDEVQQRQASRTPSVELSPKPNSQALRSAILRSGLSEVQIQQCRDQIPFRDYWLKESDAYLHALDAIKTCIDPRLFADSCGKLPAALGGNPSEVRAGIKDEEY</sequence>